<evidence type="ECO:0000259" key="1">
    <source>
        <dbReference type="PROSITE" id="PS51406"/>
    </source>
</evidence>
<accession>A0AAD9IRF1</accession>
<dbReference type="Gene3D" id="3.90.215.10">
    <property type="entry name" value="Gamma Fibrinogen, chain A, domain 1"/>
    <property type="match status" value="2"/>
</dbReference>
<protein>
    <recommendedName>
        <fullName evidence="1">Fibrinogen C-terminal domain-containing protein</fullName>
    </recommendedName>
</protein>
<organism evidence="2 3">
    <name type="scientific">Paralvinella palmiformis</name>
    <dbReference type="NCBI Taxonomy" id="53620"/>
    <lineage>
        <taxon>Eukaryota</taxon>
        <taxon>Metazoa</taxon>
        <taxon>Spiralia</taxon>
        <taxon>Lophotrochozoa</taxon>
        <taxon>Annelida</taxon>
        <taxon>Polychaeta</taxon>
        <taxon>Sedentaria</taxon>
        <taxon>Canalipalpata</taxon>
        <taxon>Terebellida</taxon>
        <taxon>Terebelliformia</taxon>
        <taxon>Alvinellidae</taxon>
        <taxon>Paralvinella</taxon>
    </lineage>
</organism>
<dbReference type="EMBL" id="JAODUP010001951">
    <property type="protein sequence ID" value="KAK2139188.1"/>
    <property type="molecule type" value="Genomic_DNA"/>
</dbReference>
<reference evidence="2" key="1">
    <citation type="journal article" date="2023" name="Mol. Biol. Evol.">
        <title>Third-Generation Sequencing Reveals the Adaptive Role of the Epigenome in Three Deep-Sea Polychaetes.</title>
        <authorList>
            <person name="Perez M."/>
            <person name="Aroh O."/>
            <person name="Sun Y."/>
            <person name="Lan Y."/>
            <person name="Juniper S.K."/>
            <person name="Young C.R."/>
            <person name="Angers B."/>
            <person name="Qian P.Y."/>
        </authorList>
    </citation>
    <scope>NUCLEOTIDE SEQUENCE</scope>
    <source>
        <strain evidence="2">P08H-3</strain>
    </source>
</reference>
<gene>
    <name evidence="2" type="ORF">LSH36_1957g00018</name>
</gene>
<dbReference type="PANTHER" id="PTHR19143">
    <property type="entry name" value="FIBRINOGEN/TENASCIN/ANGIOPOEITIN"/>
    <property type="match status" value="1"/>
</dbReference>
<keyword evidence="3" id="KW-1185">Reference proteome</keyword>
<proteinExistence type="predicted"/>
<dbReference type="PROSITE" id="PS00022">
    <property type="entry name" value="EGF_1"/>
    <property type="match status" value="1"/>
</dbReference>
<dbReference type="InterPro" id="IPR002181">
    <property type="entry name" value="Fibrinogen_a/b/g_C_dom"/>
</dbReference>
<name>A0AAD9IRF1_9ANNE</name>
<dbReference type="SMART" id="SM00186">
    <property type="entry name" value="FBG"/>
    <property type="match status" value="1"/>
</dbReference>
<dbReference type="AlphaFoldDB" id="A0AAD9IRF1"/>
<dbReference type="Proteomes" id="UP001208570">
    <property type="component" value="Unassembled WGS sequence"/>
</dbReference>
<dbReference type="SUPFAM" id="SSF56496">
    <property type="entry name" value="Fibrinogen C-terminal domain-like"/>
    <property type="match status" value="2"/>
</dbReference>
<evidence type="ECO:0000313" key="3">
    <source>
        <dbReference type="Proteomes" id="UP001208570"/>
    </source>
</evidence>
<dbReference type="InterPro" id="IPR036056">
    <property type="entry name" value="Fibrinogen-like_C"/>
</dbReference>
<dbReference type="GO" id="GO:0005615">
    <property type="term" value="C:extracellular space"/>
    <property type="evidence" value="ECO:0007669"/>
    <property type="project" value="TreeGrafter"/>
</dbReference>
<evidence type="ECO:0000313" key="2">
    <source>
        <dbReference type="EMBL" id="KAK2139188.1"/>
    </source>
</evidence>
<sequence length="328" mass="38167">MRCSVSIPESGVLIMFLNSCSKGPCYNGGTCLSKVCLCPAFCHGHHCEECDKDPYPPQQSVNIDSISFNVIMDQGWIVVLRRRDGTLDFHEGRFWTEYENGFGDLSSEFWLGNKYIHLLTNNGSSYKCRVEILTEDNRWLWSEYDTFSVGPSSDKYRLHLQGYNSSSTAVIIEDRSIQPDDVTYLNDNSTFTCSNFVTNRQQYTQIFKESFCADDQMSVTVVGRQMTCDNGLFLFKRTMLQWWYMFEKSAFVQLFVMDIIVKNVIRIHIPLNRVSILIQSHSINMDQGWIVVLRRRDGTLDFHEGRFWTEYENGFGDLSSEFWLGRYY</sequence>
<dbReference type="PROSITE" id="PS51406">
    <property type="entry name" value="FIBRINOGEN_C_2"/>
    <property type="match status" value="1"/>
</dbReference>
<dbReference type="CDD" id="cd00054">
    <property type="entry name" value="EGF_CA"/>
    <property type="match status" value="1"/>
</dbReference>
<dbReference type="Pfam" id="PF00147">
    <property type="entry name" value="Fibrinogen_C"/>
    <property type="match status" value="2"/>
</dbReference>
<dbReference type="InterPro" id="IPR050373">
    <property type="entry name" value="Fibrinogen_C-term_domain"/>
</dbReference>
<feature type="domain" description="Fibrinogen C-terminal" evidence="1">
    <location>
        <begin position="38"/>
        <end position="169"/>
    </location>
</feature>
<dbReference type="InterPro" id="IPR000742">
    <property type="entry name" value="EGF"/>
</dbReference>
<dbReference type="InterPro" id="IPR014716">
    <property type="entry name" value="Fibrinogen_a/b/g_C_1"/>
</dbReference>
<comment type="caution">
    <text evidence="2">The sequence shown here is derived from an EMBL/GenBank/DDBJ whole genome shotgun (WGS) entry which is preliminary data.</text>
</comment>